<proteinExistence type="inferred from homology"/>
<dbReference type="RefSeq" id="WP_135429738.1">
    <property type="nucleotide sequence ID" value="NZ_RPEM01000004.1"/>
</dbReference>
<dbReference type="InterPro" id="IPR038765">
    <property type="entry name" value="Papain-like_cys_pep_sf"/>
</dbReference>
<comment type="similarity">
    <text evidence="1">Belongs to the peptidase C40 family.</text>
</comment>
<dbReference type="InterPro" id="IPR000064">
    <property type="entry name" value="NLP_P60_dom"/>
</dbReference>
<feature type="domain" description="NlpC/P60" evidence="5">
    <location>
        <begin position="149"/>
        <end position="272"/>
    </location>
</feature>
<keyword evidence="7" id="KW-1185">Reference proteome</keyword>
<evidence type="ECO:0000313" key="6">
    <source>
        <dbReference type="EMBL" id="TGD43753.1"/>
    </source>
</evidence>
<dbReference type="PANTHER" id="PTHR47359">
    <property type="entry name" value="PEPTIDOGLYCAN DL-ENDOPEPTIDASE CWLO"/>
    <property type="match status" value="1"/>
</dbReference>
<comment type="caution">
    <text evidence="6">The sequence shown here is derived from an EMBL/GenBank/DDBJ whole genome shotgun (WGS) entry which is preliminary data.</text>
</comment>
<dbReference type="EMBL" id="RPEM01000004">
    <property type="protein sequence ID" value="TGD43753.1"/>
    <property type="molecule type" value="Genomic_DNA"/>
</dbReference>
<dbReference type="InterPro" id="IPR041382">
    <property type="entry name" value="SH3_16"/>
</dbReference>
<keyword evidence="4" id="KW-0788">Thiol protease</keyword>
<evidence type="ECO:0000313" key="7">
    <source>
        <dbReference type="Proteomes" id="UP000297741"/>
    </source>
</evidence>
<gene>
    <name evidence="6" type="ORF">EEB11_07110</name>
</gene>
<accession>A0ABY2KNL3</accession>
<evidence type="ECO:0000256" key="2">
    <source>
        <dbReference type="ARBA" id="ARBA00022670"/>
    </source>
</evidence>
<dbReference type="Pfam" id="PF18348">
    <property type="entry name" value="SH3_16"/>
    <property type="match status" value="1"/>
</dbReference>
<dbReference type="Pfam" id="PF00877">
    <property type="entry name" value="NLPC_P60"/>
    <property type="match status" value="1"/>
</dbReference>
<evidence type="ECO:0000259" key="5">
    <source>
        <dbReference type="PROSITE" id="PS51935"/>
    </source>
</evidence>
<dbReference type="SUPFAM" id="SSF54001">
    <property type="entry name" value="Cysteine proteinases"/>
    <property type="match status" value="1"/>
</dbReference>
<sequence length="274" mass="29054">MDRRTTPFSGRFALPSLRGQVEATFTEGEAATVKVPIADLLAHPGGARDRQLLLGDAVTVIDLQDNHAFVQATKDGYCGWLKAAAIGPAMTPTHWVGARSSHLYSRPKVQAPERDALPFGALLSVSRLDGGFAETPFGFVPLTHLRGLNDCPDDPVAVAETFIGAPYLWGGNSASGIDCSGLVQVAMLACGLPCPGDSDQQQSLGQDLADTLPMRRGDLMFWAGHVAWVVDARRILHANGHTMTVAFEPIAGAIARILAQDGGPVTARRRVLPG</sequence>
<evidence type="ECO:0000256" key="3">
    <source>
        <dbReference type="ARBA" id="ARBA00022801"/>
    </source>
</evidence>
<evidence type="ECO:0000256" key="4">
    <source>
        <dbReference type="ARBA" id="ARBA00022807"/>
    </source>
</evidence>
<protein>
    <submittedName>
        <fullName evidence="6">NLP/P60 hydrolase</fullName>
    </submittedName>
</protein>
<reference evidence="6 7" key="1">
    <citation type="submission" date="2018-11" db="EMBL/GenBank/DDBJ databases">
        <title>Tabrizicola sp. isolated from sediment of alpine lake.</title>
        <authorList>
            <person name="Liu Z."/>
        </authorList>
    </citation>
    <scope>NUCLEOTIDE SEQUENCE [LARGE SCALE GENOMIC DNA]</scope>
    <source>
        <strain evidence="6 7">DRYC-M-16</strain>
    </source>
</reference>
<dbReference type="PANTHER" id="PTHR47359:SF3">
    <property type="entry name" value="NLP_P60 DOMAIN-CONTAINING PROTEIN-RELATED"/>
    <property type="match status" value="1"/>
</dbReference>
<dbReference type="InterPro" id="IPR051794">
    <property type="entry name" value="PG_Endopeptidase_C40"/>
</dbReference>
<dbReference type="PROSITE" id="PS51935">
    <property type="entry name" value="NLPC_P60"/>
    <property type="match status" value="1"/>
</dbReference>
<name>A0ABY2KNL3_9RHOB</name>
<dbReference type="Proteomes" id="UP000297741">
    <property type="component" value="Unassembled WGS sequence"/>
</dbReference>
<dbReference type="Gene3D" id="3.90.1720.10">
    <property type="entry name" value="endopeptidase domain like (from Nostoc punctiforme)"/>
    <property type="match status" value="1"/>
</dbReference>
<evidence type="ECO:0000256" key="1">
    <source>
        <dbReference type="ARBA" id="ARBA00007074"/>
    </source>
</evidence>
<keyword evidence="2" id="KW-0645">Protease</keyword>
<dbReference type="GO" id="GO:0016787">
    <property type="term" value="F:hydrolase activity"/>
    <property type="evidence" value="ECO:0007669"/>
    <property type="project" value="UniProtKB-KW"/>
</dbReference>
<keyword evidence="3 6" id="KW-0378">Hydrolase</keyword>
<organism evidence="6 7">
    <name type="scientific">Pseudotabrizicola sediminis</name>
    <dbReference type="NCBI Taxonomy" id="2486418"/>
    <lineage>
        <taxon>Bacteria</taxon>
        <taxon>Pseudomonadati</taxon>
        <taxon>Pseudomonadota</taxon>
        <taxon>Alphaproteobacteria</taxon>
        <taxon>Rhodobacterales</taxon>
        <taxon>Paracoccaceae</taxon>
        <taxon>Pseudotabrizicola</taxon>
    </lineage>
</organism>